<reference evidence="12 13" key="1">
    <citation type="submission" date="2020-02" db="EMBL/GenBank/DDBJ databases">
        <title>Whole-genome analyses of novel actinobacteria.</title>
        <authorList>
            <person name="Sahin N."/>
        </authorList>
    </citation>
    <scope>NUCLEOTIDE SEQUENCE [LARGE SCALE GENOMIC DNA]</scope>
    <source>
        <strain evidence="12 13">KC13</strain>
    </source>
</reference>
<proteinExistence type="predicted"/>
<evidence type="ECO:0000256" key="5">
    <source>
        <dbReference type="ARBA" id="ARBA00022741"/>
    </source>
</evidence>
<organism evidence="12 13">
    <name type="scientific">Nocardioides turkmenicus</name>
    <dbReference type="NCBI Taxonomy" id="2711220"/>
    <lineage>
        <taxon>Bacteria</taxon>
        <taxon>Bacillati</taxon>
        <taxon>Actinomycetota</taxon>
        <taxon>Actinomycetes</taxon>
        <taxon>Propionibacteriales</taxon>
        <taxon>Nocardioidaceae</taxon>
        <taxon>Nocardioides</taxon>
    </lineage>
</organism>
<feature type="transmembrane region" description="Helical" evidence="10">
    <location>
        <begin position="90"/>
        <end position="113"/>
    </location>
</feature>
<dbReference type="EC" id="2.7.13.3" evidence="2"/>
<dbReference type="SMART" id="SM00387">
    <property type="entry name" value="HATPase_c"/>
    <property type="match status" value="1"/>
</dbReference>
<comment type="catalytic activity">
    <reaction evidence="1">
        <text>ATP + protein L-histidine = ADP + protein N-phospho-L-histidine.</text>
        <dbReference type="EC" id="2.7.13.3"/>
    </reaction>
</comment>
<dbReference type="PANTHER" id="PTHR24421:SF10">
    <property type="entry name" value="NITRATE_NITRITE SENSOR PROTEIN NARQ"/>
    <property type="match status" value="1"/>
</dbReference>
<feature type="transmembrane region" description="Helical" evidence="10">
    <location>
        <begin position="159"/>
        <end position="176"/>
    </location>
</feature>
<protein>
    <recommendedName>
        <fullName evidence="2">histidine kinase</fullName>
        <ecNumber evidence="2">2.7.13.3</ecNumber>
    </recommendedName>
</protein>
<feature type="transmembrane region" description="Helical" evidence="10">
    <location>
        <begin position="133"/>
        <end position="152"/>
    </location>
</feature>
<keyword evidence="5" id="KW-0547">Nucleotide-binding</keyword>
<keyword evidence="13" id="KW-1185">Reference proteome</keyword>
<dbReference type="Gene3D" id="3.30.565.10">
    <property type="entry name" value="Histidine kinase-like ATPase, C-terminal domain"/>
    <property type="match status" value="1"/>
</dbReference>
<evidence type="ECO:0000256" key="9">
    <source>
        <dbReference type="SAM" id="Coils"/>
    </source>
</evidence>
<gene>
    <name evidence="12" type="ORF">G5C66_21675</name>
</gene>
<evidence type="ECO:0000313" key="12">
    <source>
        <dbReference type="EMBL" id="NGN95336.1"/>
    </source>
</evidence>
<dbReference type="InterPro" id="IPR050482">
    <property type="entry name" value="Sensor_HK_TwoCompSys"/>
</dbReference>
<dbReference type="SUPFAM" id="SSF55874">
    <property type="entry name" value="ATPase domain of HSP90 chaperone/DNA topoisomerase II/histidine kinase"/>
    <property type="match status" value="1"/>
</dbReference>
<dbReference type="RefSeq" id="WP_165113015.1">
    <property type="nucleotide sequence ID" value="NZ_JAALAA010000022.1"/>
</dbReference>
<comment type="caution">
    <text evidence="12">The sequence shown here is derived from an EMBL/GenBank/DDBJ whole genome shotgun (WGS) entry which is preliminary data.</text>
</comment>
<evidence type="ECO:0000256" key="4">
    <source>
        <dbReference type="ARBA" id="ARBA00022679"/>
    </source>
</evidence>
<dbReference type="InterPro" id="IPR003594">
    <property type="entry name" value="HATPase_dom"/>
</dbReference>
<dbReference type="PANTHER" id="PTHR24421">
    <property type="entry name" value="NITRATE/NITRITE SENSOR PROTEIN NARX-RELATED"/>
    <property type="match status" value="1"/>
</dbReference>
<dbReference type="GO" id="GO:0005524">
    <property type="term" value="F:ATP binding"/>
    <property type="evidence" value="ECO:0007669"/>
    <property type="project" value="UniProtKB-KW"/>
</dbReference>
<evidence type="ECO:0000256" key="6">
    <source>
        <dbReference type="ARBA" id="ARBA00022777"/>
    </source>
</evidence>
<evidence type="ECO:0000256" key="2">
    <source>
        <dbReference type="ARBA" id="ARBA00012438"/>
    </source>
</evidence>
<evidence type="ECO:0000256" key="1">
    <source>
        <dbReference type="ARBA" id="ARBA00000085"/>
    </source>
</evidence>
<dbReference type="Gene3D" id="1.20.5.1930">
    <property type="match status" value="1"/>
</dbReference>
<keyword evidence="4" id="KW-0808">Transferase</keyword>
<keyword evidence="10" id="KW-0472">Membrane</keyword>
<feature type="transmembrane region" description="Helical" evidence="10">
    <location>
        <begin position="67"/>
        <end position="83"/>
    </location>
</feature>
<keyword evidence="3" id="KW-0597">Phosphoprotein</keyword>
<evidence type="ECO:0000256" key="3">
    <source>
        <dbReference type="ARBA" id="ARBA00022553"/>
    </source>
</evidence>
<dbReference type="EMBL" id="JAALAA010000022">
    <property type="protein sequence ID" value="NGN95336.1"/>
    <property type="molecule type" value="Genomic_DNA"/>
</dbReference>
<evidence type="ECO:0000256" key="10">
    <source>
        <dbReference type="SAM" id="Phobius"/>
    </source>
</evidence>
<feature type="domain" description="Histidine kinase/HSP90-like ATPase" evidence="11">
    <location>
        <begin position="334"/>
        <end position="426"/>
    </location>
</feature>
<dbReference type="InterPro" id="IPR036890">
    <property type="entry name" value="HATPase_C_sf"/>
</dbReference>
<sequence>MDRPTLLQQLPAALLGGGSSLRARDRRLAWLDAGVVLVAGLVLFLLGQVGSVRGLHPFGLGSDSAPAWWHLVPLALAAGALVLKRRRPLIVVAVVALCFVGDLLIGGSVAMVVALWDALFALHLHGSSLARRITTGSVVAAIAAAVVASAAATPDPRTPAVLALTLVALVVTPMWWGNNVRQGSELADAADERARLERERSTAMLRLADAERHDAVRAERAAVARDLHDVVASHLSAIALTSGAALAGDQDPERDRAALRAVRAESLASLDDMQAMIRVLRADPAPGEPEDLTAASRTANLGPVLEQARLAGLPLQVEDPRGLLDGADLALPVAVDHAVYRIVRESLTNVLKHGGGATHLRLVPGDVLEVEVSDEGAAGAAAEPETAGSGTGLVSMRERAEALGGTFEAGPDGAGWRVRAVLPLRKE</sequence>
<keyword evidence="6 12" id="KW-0418">Kinase</keyword>
<evidence type="ECO:0000313" key="13">
    <source>
        <dbReference type="Proteomes" id="UP000483261"/>
    </source>
</evidence>
<dbReference type="CDD" id="cd16917">
    <property type="entry name" value="HATPase_UhpB-NarQ-NarX-like"/>
    <property type="match status" value="1"/>
</dbReference>
<evidence type="ECO:0000256" key="8">
    <source>
        <dbReference type="ARBA" id="ARBA00023012"/>
    </source>
</evidence>
<keyword evidence="10" id="KW-1133">Transmembrane helix</keyword>
<accession>A0A6M1R5D6</accession>
<dbReference type="Proteomes" id="UP000483261">
    <property type="component" value="Unassembled WGS sequence"/>
</dbReference>
<evidence type="ECO:0000259" key="11">
    <source>
        <dbReference type="SMART" id="SM00387"/>
    </source>
</evidence>
<evidence type="ECO:0000256" key="7">
    <source>
        <dbReference type="ARBA" id="ARBA00022840"/>
    </source>
</evidence>
<dbReference type="Pfam" id="PF02518">
    <property type="entry name" value="HATPase_c"/>
    <property type="match status" value="1"/>
</dbReference>
<feature type="coiled-coil region" evidence="9">
    <location>
        <begin position="179"/>
        <end position="213"/>
    </location>
</feature>
<dbReference type="GO" id="GO:0000155">
    <property type="term" value="F:phosphorelay sensor kinase activity"/>
    <property type="evidence" value="ECO:0007669"/>
    <property type="project" value="InterPro"/>
</dbReference>
<dbReference type="GO" id="GO:0016020">
    <property type="term" value="C:membrane"/>
    <property type="evidence" value="ECO:0007669"/>
    <property type="project" value="InterPro"/>
</dbReference>
<feature type="transmembrane region" description="Helical" evidence="10">
    <location>
        <begin position="28"/>
        <end position="47"/>
    </location>
</feature>
<dbReference type="AlphaFoldDB" id="A0A6M1R5D6"/>
<keyword evidence="7" id="KW-0067">ATP-binding</keyword>
<dbReference type="Pfam" id="PF07730">
    <property type="entry name" value="HisKA_3"/>
    <property type="match status" value="1"/>
</dbReference>
<dbReference type="InterPro" id="IPR011712">
    <property type="entry name" value="Sig_transdc_His_kin_sub3_dim/P"/>
</dbReference>
<dbReference type="GO" id="GO:0046983">
    <property type="term" value="F:protein dimerization activity"/>
    <property type="evidence" value="ECO:0007669"/>
    <property type="project" value="InterPro"/>
</dbReference>
<name>A0A6M1R5D6_9ACTN</name>
<keyword evidence="8" id="KW-0902">Two-component regulatory system</keyword>
<keyword evidence="9" id="KW-0175">Coiled coil</keyword>
<keyword evidence="10" id="KW-0812">Transmembrane</keyword>